<dbReference type="EMBL" id="JARVKM010000062">
    <property type="protein sequence ID" value="KAK9772400.1"/>
    <property type="molecule type" value="Genomic_DNA"/>
</dbReference>
<proteinExistence type="predicted"/>
<dbReference type="Proteomes" id="UP001465668">
    <property type="component" value="Unassembled WGS sequence"/>
</dbReference>
<feature type="domain" description="Heterokaryon incompatibility" evidence="2">
    <location>
        <begin position="265"/>
        <end position="413"/>
    </location>
</feature>
<name>A0ABR2XFE4_9PEZI</name>
<feature type="region of interest" description="Disordered" evidence="1">
    <location>
        <begin position="650"/>
        <end position="678"/>
    </location>
</feature>
<evidence type="ECO:0000313" key="3">
    <source>
        <dbReference type="EMBL" id="KAK9772400.1"/>
    </source>
</evidence>
<dbReference type="InterPro" id="IPR010730">
    <property type="entry name" value="HET"/>
</dbReference>
<gene>
    <name evidence="3" type="ORF">SCAR479_10938</name>
</gene>
<evidence type="ECO:0000259" key="2">
    <source>
        <dbReference type="Pfam" id="PF06985"/>
    </source>
</evidence>
<evidence type="ECO:0000313" key="4">
    <source>
        <dbReference type="Proteomes" id="UP001465668"/>
    </source>
</evidence>
<dbReference type="PANTHER" id="PTHR33112:SF8">
    <property type="entry name" value="HETEROKARYON INCOMPATIBILITY DOMAIN-CONTAINING PROTEIN"/>
    <property type="match status" value="1"/>
</dbReference>
<protein>
    <submittedName>
        <fullName evidence="3">Heterokaryon incompatibility protein-domain-containing protein</fullName>
    </submittedName>
</protein>
<feature type="compositionally biased region" description="Acidic residues" evidence="1">
    <location>
        <begin position="664"/>
        <end position="678"/>
    </location>
</feature>
<accession>A0ABR2XFE4</accession>
<evidence type="ECO:0000256" key="1">
    <source>
        <dbReference type="SAM" id="MobiDB-lite"/>
    </source>
</evidence>
<reference evidence="3 4" key="1">
    <citation type="submission" date="2024-02" db="EMBL/GenBank/DDBJ databases">
        <title>First draft genome assembly of two strains of Seiridium cardinale.</title>
        <authorList>
            <person name="Emiliani G."/>
            <person name="Scali E."/>
        </authorList>
    </citation>
    <scope>NUCLEOTIDE SEQUENCE [LARGE SCALE GENOMIC DNA]</scope>
    <source>
        <strain evidence="3 4">BM-138-000479</strain>
    </source>
</reference>
<dbReference type="PANTHER" id="PTHR33112">
    <property type="entry name" value="DOMAIN PROTEIN, PUTATIVE-RELATED"/>
    <property type="match status" value="1"/>
</dbReference>
<keyword evidence="4" id="KW-1185">Reference proteome</keyword>
<sequence length="766" mass="86781">MSGNFEMDSVMEKEAARKSSPAGIEWDLLKQWHQEYSDATSDFLDANSHLVLAVESDDLDLGQIETAVQQLMSTAEVVRGLCAKCRHLLDHWPDLATGAWATAVGRPCHTHEVEAATRAGCRFCSFLLYRLRAAELFDTFRKIENRLRILKDPKTASLSVSNWGVVGSFSQLLWWNFPAKVTKHRSSPAAYQTIFESHVLSPSANLWDQPIDQFDLINTWIRECSSSHKNCRSIKKHEPPTRLVSVDNDTVKLVLTADMEKLPRYATLSYSWGQQEFLMLTSENLVSFLNEIPLEDLPRTLREAVNIARELEISYIWIDALCIIQAQDDQSDWVHESSQMHSIYGGGYVNLAASSATNVHEGFFTKPIYHNCGFCARTTTSEYCRVQNFHSTEVYEESSTRSYLASRAWTFQEKLLSTRTVYFGDHGLFWECRSRIKSEFLPDGFPGKLGSHLVCPEDKSWNWLDIVRNYSKANLTLTSDRLPALSGIAKRQHEITGHHYLAGMWKQNLVYQLPWAIASVRGRTNRPNSGVPTWSWASTNSPTSYWVYWDGDATGTKEHIRVLEAWTIPASTDPFGAVAGGKITITCSGLVKGRVYRTANIQRAFKIPGAAGVLLEEGMQLIPFQQDCREDVINTGNDTVYMLPVFSGHSGSSKIRKKTHDEASIDDSDSNWEPEDEDDYDSFPKILIRGIVLQRCDKTKGHFRRLGSFDLNHDTDPHRFPKDQNEDHDNFLRFMETVAASTAEVECAKVLTDPPSPEFQFVITIE</sequence>
<comment type="caution">
    <text evidence="3">The sequence shown here is derived from an EMBL/GenBank/DDBJ whole genome shotgun (WGS) entry which is preliminary data.</text>
</comment>
<organism evidence="3 4">
    <name type="scientific">Seiridium cardinale</name>
    <dbReference type="NCBI Taxonomy" id="138064"/>
    <lineage>
        <taxon>Eukaryota</taxon>
        <taxon>Fungi</taxon>
        <taxon>Dikarya</taxon>
        <taxon>Ascomycota</taxon>
        <taxon>Pezizomycotina</taxon>
        <taxon>Sordariomycetes</taxon>
        <taxon>Xylariomycetidae</taxon>
        <taxon>Amphisphaeriales</taxon>
        <taxon>Sporocadaceae</taxon>
        <taxon>Seiridium</taxon>
    </lineage>
</organism>
<dbReference type="Pfam" id="PF06985">
    <property type="entry name" value="HET"/>
    <property type="match status" value="1"/>
</dbReference>